<dbReference type="InterPro" id="IPR021810">
    <property type="entry name" value="T1RH-like_C"/>
</dbReference>
<dbReference type="Gene3D" id="3.40.50.300">
    <property type="entry name" value="P-loop containing nucleotide triphosphate hydrolases"/>
    <property type="match status" value="2"/>
</dbReference>
<evidence type="ECO:0000256" key="2">
    <source>
        <dbReference type="ARBA" id="ARBA00008598"/>
    </source>
</evidence>
<dbReference type="CDD" id="cd22332">
    <property type="entry name" value="HsdR_N"/>
    <property type="match status" value="1"/>
</dbReference>
<dbReference type="Pfam" id="PF18766">
    <property type="entry name" value="SWI2_SNF2"/>
    <property type="match status" value="1"/>
</dbReference>
<dbReference type="Pfam" id="PF22679">
    <property type="entry name" value="T1R_D3-like"/>
    <property type="match status" value="1"/>
</dbReference>
<keyword evidence="4 10" id="KW-0547">Nucleotide-binding</keyword>
<name>A0ABQ4P874_9GAMM</name>
<dbReference type="InterPro" id="IPR014001">
    <property type="entry name" value="Helicase_ATP-bd"/>
</dbReference>
<evidence type="ECO:0000256" key="1">
    <source>
        <dbReference type="ARBA" id="ARBA00000851"/>
    </source>
</evidence>
<keyword evidence="5 10" id="KW-0680">Restriction system</keyword>
<dbReference type="CDD" id="cd18800">
    <property type="entry name" value="SF2_C_EcoR124I-like"/>
    <property type="match status" value="1"/>
</dbReference>
<evidence type="ECO:0000313" key="12">
    <source>
        <dbReference type="EMBL" id="GIU43734.1"/>
    </source>
</evidence>
<accession>A0ABQ4P874</accession>
<dbReference type="EC" id="3.1.21.3" evidence="10"/>
<dbReference type="InterPro" id="IPR004473">
    <property type="entry name" value="Restrct_endonuc_typeI_HsdR"/>
</dbReference>
<evidence type="ECO:0000259" key="11">
    <source>
        <dbReference type="PROSITE" id="PS51192"/>
    </source>
</evidence>
<keyword evidence="13" id="KW-1185">Reference proteome</keyword>
<evidence type="ECO:0000256" key="9">
    <source>
        <dbReference type="ARBA" id="ARBA00023125"/>
    </source>
</evidence>
<organism evidence="12 13">
    <name type="scientific">Shewanella sairae</name>
    <dbReference type="NCBI Taxonomy" id="190310"/>
    <lineage>
        <taxon>Bacteria</taxon>
        <taxon>Pseudomonadati</taxon>
        <taxon>Pseudomonadota</taxon>
        <taxon>Gammaproteobacteria</taxon>
        <taxon>Alteromonadales</taxon>
        <taxon>Shewanellaceae</taxon>
        <taxon>Shewanella</taxon>
    </lineage>
</organism>
<comment type="catalytic activity">
    <reaction evidence="1 10">
        <text>Endonucleolytic cleavage of DNA to give random double-stranded fragments with terminal 5'-phosphates, ATP is simultaneously hydrolyzed.</text>
        <dbReference type="EC" id="3.1.21.3"/>
    </reaction>
</comment>
<comment type="caution">
    <text evidence="12">The sequence shown here is derived from an EMBL/GenBank/DDBJ whole genome shotgun (WGS) entry which is preliminary data.</text>
</comment>
<dbReference type="Gene3D" id="3.90.1570.50">
    <property type="match status" value="1"/>
</dbReference>
<comment type="function">
    <text evidence="10">Subunit R is required for both nuclease and ATPase activities, but not for modification.</text>
</comment>
<evidence type="ECO:0000256" key="7">
    <source>
        <dbReference type="ARBA" id="ARBA00022801"/>
    </source>
</evidence>
<dbReference type="InterPro" id="IPR027417">
    <property type="entry name" value="P-loop_NTPase"/>
</dbReference>
<evidence type="ECO:0000256" key="3">
    <source>
        <dbReference type="ARBA" id="ARBA00022722"/>
    </source>
</evidence>
<dbReference type="Pfam" id="PF11867">
    <property type="entry name" value="T1RH-like_C"/>
    <property type="match status" value="1"/>
</dbReference>
<protein>
    <recommendedName>
        <fullName evidence="10">Type I restriction enzyme endonuclease subunit</fullName>
        <shortName evidence="10">R protein</shortName>
        <ecNumber evidence="10">3.1.21.3</ecNumber>
    </recommendedName>
</protein>
<dbReference type="Proteomes" id="UP000887104">
    <property type="component" value="Unassembled WGS sequence"/>
</dbReference>
<keyword evidence="9 10" id="KW-0238">DNA-binding</keyword>
<feature type="domain" description="Helicase ATP-binding" evidence="11">
    <location>
        <begin position="366"/>
        <end position="543"/>
    </location>
</feature>
<evidence type="ECO:0000313" key="13">
    <source>
        <dbReference type="Proteomes" id="UP000887104"/>
    </source>
</evidence>
<dbReference type="PROSITE" id="PS51192">
    <property type="entry name" value="HELICASE_ATP_BIND_1"/>
    <property type="match status" value="1"/>
</dbReference>
<keyword evidence="3" id="KW-0540">Nuclease</keyword>
<dbReference type="RefSeq" id="WP_220780396.1">
    <property type="nucleotide sequence ID" value="NZ_BPEY01000017.1"/>
</dbReference>
<dbReference type="EMBL" id="BPEY01000017">
    <property type="protein sequence ID" value="GIU43734.1"/>
    <property type="molecule type" value="Genomic_DNA"/>
</dbReference>
<dbReference type="PANTHER" id="PTHR30195">
    <property type="entry name" value="TYPE I SITE-SPECIFIC DEOXYRIBONUCLEASE PROTEIN SUBUNIT M AND R"/>
    <property type="match status" value="1"/>
</dbReference>
<gene>
    <name evidence="12" type="primary">hsdR_1</name>
    <name evidence="12" type="ORF">TUM4438_13310</name>
</gene>
<dbReference type="InterPro" id="IPR051268">
    <property type="entry name" value="Type-I_R_enzyme_R_subunit"/>
</dbReference>
<evidence type="ECO:0000256" key="8">
    <source>
        <dbReference type="ARBA" id="ARBA00022840"/>
    </source>
</evidence>
<dbReference type="CDD" id="cd18030">
    <property type="entry name" value="DEXHc_RE_I_HsdR"/>
    <property type="match status" value="1"/>
</dbReference>
<keyword evidence="6" id="KW-0255">Endonuclease</keyword>
<keyword evidence="7 10" id="KW-0378">Hydrolase</keyword>
<dbReference type="InterPro" id="IPR040980">
    <property type="entry name" value="SWI2_SNF2"/>
</dbReference>
<comment type="similarity">
    <text evidence="2 10">Belongs to the HsdR family.</text>
</comment>
<comment type="subunit">
    <text evidence="10">The type I restriction/modification system is composed of three polypeptides R, M and S.</text>
</comment>
<dbReference type="InterPro" id="IPR007409">
    <property type="entry name" value="Restrct_endonuc_type1_HsdR_N"/>
</dbReference>
<evidence type="ECO:0000256" key="10">
    <source>
        <dbReference type="RuleBase" id="RU364115"/>
    </source>
</evidence>
<evidence type="ECO:0000256" key="5">
    <source>
        <dbReference type="ARBA" id="ARBA00022747"/>
    </source>
</evidence>
<dbReference type="Pfam" id="PF04313">
    <property type="entry name" value="HSDR_N"/>
    <property type="match status" value="1"/>
</dbReference>
<proteinExistence type="inferred from homology"/>
<sequence>MQNDEFNKVEAPAIEQLVSLGWRYIPGKALSPDHVTLDGHPERTYLRDVVLVKRLEAAIKRINPWISDENLRKVSREVTHPSFAGLMEYNHAFYQTLVSYLSVEQDLGKGRKGQTVKLVDFERPENNEFVCTNQFKVEGVNQKIIPDIICFVNGIPLAVIECKSPYISSPMSEGINQLRRYANLRHSEDDEGAEKLFWYNQLMVSTCRDQAKVGTISSSAQHYGDWKDAFPFSDKQIADEQLSQQLLQSNVIGLHSRIEIELPEDALSNAVDSDLGSEAELQQVAEPSAKYQQPLAQYDKPPASYETLTHVTAQQRLLAGMFSTANFLDILQNFILFETDDGRMIKKVARYQQYRAVNKVIERLKSGTDRKEKSGVVWHTQGSGKSLTMVMLAVKMRRDPELKQYKLVFITDRTQLDEQLSNTFRDAQGETVYNAGSVAQLKELLKKDSSDLVTAMVQKFSDLEKETEKEQTKQKGVAAGFTDLNPSDKIIVLADEAHRTQFGGLAMTINAALPNAPKIGFTGTPLLKTQKMGQAFGGYIDEYKINQAVEDGATVKLLYEGREVISEVAGESLDKLFEEYFGEYTAEEQREIKKKYGVERAVREAPARIRWVCIDLLKHYREHIRPDGFKAMIVVGSRHAAAIFKQTLDELGAPPSEVIISGDHNDKAYIAKYTDKVHQKKVISNFKKPFGIDKQGTEEKNKKFDNTAFLIVKDMLLTGFDAPIAQVMYIDRKLQDHTLMQAIARVNRTYKGKNCGYVVDYYGLATHLTEALDLFSSEDVEGTIQSLKDEIPKLKAKHTRAMSFFKDVKSRDIDECVLLLKDEAVRAQFDMAFKQFAKQLNVILPDAAAAPFIPDMKLLGKIHNASKTLYRDAGLDMREVGEKVRQLVDEHILSTGVDPKIPPVDLLAANFKESIKPTKSDESKASEIESAIKHHITINLDEDPEYYRSLSLRLRDIIEKTHGKWAQQLELLFEFAGDISSAHQQAAQDVGLSETEFAFYGILMAEVTQVSDGDVIDEAVHDAIKAMTQTLVAMLDEATDIIDFFNKGDEVKRMQKEIKRAVLDQPFANQDIAKSKALVGVLQDRFMELAKTKFGSKEFGNK</sequence>
<dbReference type="NCBIfam" id="TIGR00348">
    <property type="entry name" value="hsdR"/>
    <property type="match status" value="1"/>
</dbReference>
<dbReference type="SUPFAM" id="SSF52540">
    <property type="entry name" value="P-loop containing nucleoside triphosphate hydrolases"/>
    <property type="match status" value="2"/>
</dbReference>
<dbReference type="PANTHER" id="PTHR30195:SF15">
    <property type="entry name" value="TYPE I RESTRICTION ENZYME HINDI ENDONUCLEASE SUBUNIT"/>
    <property type="match status" value="1"/>
</dbReference>
<dbReference type="InterPro" id="IPR055180">
    <property type="entry name" value="HsdR_RecA-like_helicase_dom_2"/>
</dbReference>
<evidence type="ECO:0000256" key="6">
    <source>
        <dbReference type="ARBA" id="ARBA00022759"/>
    </source>
</evidence>
<evidence type="ECO:0000256" key="4">
    <source>
        <dbReference type="ARBA" id="ARBA00022741"/>
    </source>
</evidence>
<keyword evidence="8 10" id="KW-0067">ATP-binding</keyword>
<dbReference type="SMART" id="SM00487">
    <property type="entry name" value="DEXDc"/>
    <property type="match status" value="1"/>
</dbReference>
<reference evidence="12" key="1">
    <citation type="submission" date="2021-05" db="EMBL/GenBank/DDBJ databases">
        <title>Molecular characterization for Shewanella algae harboring chromosomal blaOXA-55-like strains isolated from clinical and environment sample.</title>
        <authorList>
            <person name="Ohama Y."/>
            <person name="Aoki K."/>
            <person name="Harada S."/>
            <person name="Moriya K."/>
            <person name="Ishii Y."/>
            <person name="Tateda K."/>
        </authorList>
    </citation>
    <scope>NUCLEOTIDE SEQUENCE</scope>
    <source>
        <strain evidence="12">JCM 11563</strain>
    </source>
</reference>